<evidence type="ECO:0000313" key="1">
    <source>
        <dbReference type="EMBL" id="SDD22468.1"/>
    </source>
</evidence>
<evidence type="ECO:0000313" key="2">
    <source>
        <dbReference type="Proteomes" id="UP000183685"/>
    </source>
</evidence>
<gene>
    <name evidence="1" type="ORF">SAMN04488071_0061</name>
</gene>
<reference evidence="1 2" key="1">
    <citation type="submission" date="2016-10" db="EMBL/GenBank/DDBJ databases">
        <authorList>
            <person name="de Groot N.N."/>
        </authorList>
    </citation>
    <scope>NUCLEOTIDE SEQUENCE [LARGE SCALE GENOMIC DNA]</scope>
    <source>
        <strain evidence="1 2">CGMCC 1.9109</strain>
    </source>
</reference>
<dbReference type="Proteomes" id="UP000183685">
    <property type="component" value="Unassembled WGS sequence"/>
</dbReference>
<sequence>MLQQSQNEKLEYGKRKAGVKRAGFEAKERETFVDEDKPSTTAPWLESSKLLLTLLGKAINPLNWKKLYQAIYWTWLKTTNQYEKLLGVWDAKSPDEPSVKIFVSLQKVDCLIQLGRYPEAMTYLKGLAAEIDACERDDAWKEEKHQKVKFYWKTIQGLAALPHKKAG</sequence>
<protein>
    <submittedName>
        <fullName evidence="1">Uncharacterized protein</fullName>
    </submittedName>
</protein>
<proteinExistence type="predicted"/>
<keyword evidence="2" id="KW-1185">Reference proteome</keyword>
<organism evidence="1 2">
    <name type="scientific">Kordiimonas lacus</name>
    <dbReference type="NCBI Taxonomy" id="637679"/>
    <lineage>
        <taxon>Bacteria</taxon>
        <taxon>Pseudomonadati</taxon>
        <taxon>Pseudomonadota</taxon>
        <taxon>Alphaproteobacteria</taxon>
        <taxon>Kordiimonadales</taxon>
        <taxon>Kordiimonadaceae</taxon>
        <taxon>Kordiimonas</taxon>
    </lineage>
</organism>
<dbReference type="RefSeq" id="WP_068309114.1">
    <property type="nucleotide sequence ID" value="NZ_FNAK01000001.1"/>
</dbReference>
<dbReference type="AlphaFoldDB" id="A0A1G6T088"/>
<name>A0A1G6T088_9PROT</name>
<dbReference type="EMBL" id="FNAK01000001">
    <property type="protein sequence ID" value="SDD22468.1"/>
    <property type="molecule type" value="Genomic_DNA"/>
</dbReference>
<accession>A0A1G6T088</accession>